<dbReference type="SMART" id="SM00399">
    <property type="entry name" value="ZnF_C4"/>
    <property type="match status" value="1"/>
</dbReference>
<keyword evidence="3" id="KW-0863">Zinc-finger</keyword>
<keyword evidence="9" id="KW-0539">Nucleus</keyword>
<dbReference type="eggNOG" id="ENOG502S815">
    <property type="taxonomic scope" value="Eukaryota"/>
</dbReference>
<dbReference type="AlphaFoldDB" id="G0MX95"/>
<dbReference type="InterPro" id="IPR013088">
    <property type="entry name" value="Znf_NHR/GATA"/>
</dbReference>
<evidence type="ECO:0000256" key="7">
    <source>
        <dbReference type="ARBA" id="ARBA00023163"/>
    </source>
</evidence>
<proteinExistence type="inferred from homology"/>
<dbReference type="PROSITE" id="PS51030">
    <property type="entry name" value="NUCLEAR_REC_DBD_2"/>
    <property type="match status" value="1"/>
</dbReference>
<comment type="similarity">
    <text evidence="1">Belongs to the nuclear hormone receptor family.</text>
</comment>
<dbReference type="STRING" id="135651.G0MX95"/>
<dbReference type="InterPro" id="IPR001628">
    <property type="entry name" value="Znf_hrmn_rcpt"/>
</dbReference>
<evidence type="ECO:0000256" key="4">
    <source>
        <dbReference type="ARBA" id="ARBA00022833"/>
    </source>
</evidence>
<evidence type="ECO:0000256" key="2">
    <source>
        <dbReference type="ARBA" id="ARBA00022723"/>
    </source>
</evidence>
<organism evidence="13">
    <name type="scientific">Caenorhabditis brenneri</name>
    <name type="common">Nematode worm</name>
    <dbReference type="NCBI Taxonomy" id="135651"/>
    <lineage>
        <taxon>Eukaryota</taxon>
        <taxon>Metazoa</taxon>
        <taxon>Ecdysozoa</taxon>
        <taxon>Nematoda</taxon>
        <taxon>Chromadorea</taxon>
        <taxon>Rhabditida</taxon>
        <taxon>Rhabditina</taxon>
        <taxon>Rhabditomorpha</taxon>
        <taxon>Rhabditoidea</taxon>
        <taxon>Rhabditidae</taxon>
        <taxon>Peloderinae</taxon>
        <taxon>Caenorhabditis</taxon>
    </lineage>
</organism>
<reference evidence="13" key="1">
    <citation type="submission" date="2011-07" db="EMBL/GenBank/DDBJ databases">
        <authorList>
            <consortium name="Caenorhabditis brenneri Sequencing and Analysis Consortium"/>
            <person name="Wilson R.K."/>
        </authorList>
    </citation>
    <scope>NUCLEOTIDE SEQUENCE [LARGE SCALE GENOMIC DNA]</scope>
    <source>
        <strain evidence="13">PB2801</strain>
    </source>
</reference>
<dbReference type="EMBL" id="GL379818">
    <property type="protein sequence ID" value="EGT46743.1"/>
    <property type="molecule type" value="Genomic_DNA"/>
</dbReference>
<evidence type="ECO:0000256" key="8">
    <source>
        <dbReference type="ARBA" id="ARBA00023170"/>
    </source>
</evidence>
<keyword evidence="13" id="KW-1185">Reference proteome</keyword>
<evidence type="ECO:0000256" key="10">
    <source>
        <dbReference type="SAM" id="MobiDB-lite"/>
    </source>
</evidence>
<dbReference type="InterPro" id="IPR050274">
    <property type="entry name" value="Nuclear_hormone_rcpt_NR2"/>
</dbReference>
<evidence type="ECO:0000256" key="6">
    <source>
        <dbReference type="ARBA" id="ARBA00023125"/>
    </source>
</evidence>
<dbReference type="InParanoid" id="G0MX95"/>
<evidence type="ECO:0000256" key="1">
    <source>
        <dbReference type="ARBA" id="ARBA00005993"/>
    </source>
</evidence>
<name>G0MX95_CAEBE</name>
<feature type="domain" description="Nuclear receptor" evidence="11">
    <location>
        <begin position="108"/>
        <end position="158"/>
    </location>
</feature>
<dbReference type="HOGENOM" id="CLU_1338602_0_0_1"/>
<dbReference type="OrthoDB" id="9996608at2759"/>
<evidence type="ECO:0000256" key="3">
    <source>
        <dbReference type="ARBA" id="ARBA00022771"/>
    </source>
</evidence>
<evidence type="ECO:0000313" key="12">
    <source>
        <dbReference type="EMBL" id="EGT46743.1"/>
    </source>
</evidence>
<accession>G0MX95</accession>
<keyword evidence="8" id="KW-0675">Receptor</keyword>
<dbReference type="SUPFAM" id="SSF57716">
    <property type="entry name" value="Glucocorticoid receptor-like (DNA-binding domain)"/>
    <property type="match status" value="1"/>
</dbReference>
<dbReference type="Pfam" id="PF00105">
    <property type="entry name" value="zf-C4"/>
    <property type="match status" value="1"/>
</dbReference>
<dbReference type="PANTHER" id="PTHR24083">
    <property type="entry name" value="NUCLEAR HORMONE RECEPTOR"/>
    <property type="match status" value="1"/>
</dbReference>
<dbReference type="Gene3D" id="3.30.50.10">
    <property type="entry name" value="Erythroid Transcription Factor GATA-1, subunit A"/>
    <property type="match status" value="1"/>
</dbReference>
<dbReference type="GO" id="GO:0003700">
    <property type="term" value="F:DNA-binding transcription factor activity"/>
    <property type="evidence" value="ECO:0007669"/>
    <property type="project" value="InterPro"/>
</dbReference>
<dbReference type="GO" id="GO:0008270">
    <property type="term" value="F:zinc ion binding"/>
    <property type="evidence" value="ECO:0007669"/>
    <property type="project" value="UniProtKB-KW"/>
</dbReference>
<keyword evidence="7" id="KW-0804">Transcription</keyword>
<feature type="region of interest" description="Disordered" evidence="10">
    <location>
        <begin position="1"/>
        <end position="34"/>
    </location>
</feature>
<gene>
    <name evidence="12" type="primary">Cbn-odr-7</name>
    <name evidence="12" type="ORF">CAEBREN_18476</name>
</gene>
<evidence type="ECO:0000259" key="11">
    <source>
        <dbReference type="PROSITE" id="PS51030"/>
    </source>
</evidence>
<keyword evidence="4" id="KW-0862">Zinc</keyword>
<evidence type="ECO:0000256" key="9">
    <source>
        <dbReference type="ARBA" id="ARBA00023242"/>
    </source>
</evidence>
<keyword evidence="2" id="KW-0479">Metal-binding</keyword>
<evidence type="ECO:0000313" key="13">
    <source>
        <dbReference type="Proteomes" id="UP000008068"/>
    </source>
</evidence>
<feature type="compositionally biased region" description="Basic and acidic residues" evidence="10">
    <location>
        <begin position="21"/>
        <end position="32"/>
    </location>
</feature>
<evidence type="ECO:0000256" key="5">
    <source>
        <dbReference type="ARBA" id="ARBA00023015"/>
    </source>
</evidence>
<keyword evidence="5" id="KW-0805">Transcription regulation</keyword>
<dbReference type="GO" id="GO:0043565">
    <property type="term" value="F:sequence-specific DNA binding"/>
    <property type="evidence" value="ECO:0007669"/>
    <property type="project" value="InterPro"/>
</dbReference>
<protein>
    <submittedName>
        <fullName evidence="12">CBN-ODR-7 protein</fullName>
    </submittedName>
</protein>
<dbReference type="Proteomes" id="UP000008068">
    <property type="component" value="Unassembled WGS sequence"/>
</dbReference>
<sequence>MNGTKKEPDFPTFPPALTAEKPFEPARSRDDLAPYNTPFYPNQQLGMDATNNGFKQEINTVIKHFVIVIHLKLSSHQQGFCMIVKYVSQPMPMDYTLELALVRQQSIRTISDDKRYVCKRNQRCNNASRDGTGYRKICRSCRMKRCLEIGMLPENVQHKRNRRESNSPHNKIQLDTFFNGFYPAFPSQATTAPADTTQPADPCHS</sequence>
<keyword evidence="6" id="KW-0238">DNA-binding</keyword>